<dbReference type="EMBL" id="DF820465">
    <property type="protein sequence ID" value="GAK56590.1"/>
    <property type="molecule type" value="Genomic_DNA"/>
</dbReference>
<dbReference type="Proteomes" id="UP000030661">
    <property type="component" value="Unassembled WGS sequence"/>
</dbReference>
<dbReference type="InterPro" id="IPR043519">
    <property type="entry name" value="NT_sf"/>
</dbReference>
<feature type="domain" description="Polymerase nucleotidyl transferase" evidence="1">
    <location>
        <begin position="10"/>
        <end position="50"/>
    </location>
</feature>
<dbReference type="STRING" id="1499967.U27_03552"/>
<organism evidence="2">
    <name type="scientific">Vecturithrix granuli</name>
    <dbReference type="NCBI Taxonomy" id="1499967"/>
    <lineage>
        <taxon>Bacteria</taxon>
        <taxon>Candidatus Moduliflexota</taxon>
        <taxon>Candidatus Vecturitrichia</taxon>
        <taxon>Candidatus Vecturitrichales</taxon>
        <taxon>Candidatus Vecturitrichaceae</taxon>
        <taxon>Candidatus Vecturithrix</taxon>
    </lineage>
</organism>
<dbReference type="CDD" id="cd05403">
    <property type="entry name" value="NT_KNTase_like"/>
    <property type="match status" value="1"/>
</dbReference>
<dbReference type="PANTHER" id="PTHR37030:SF1">
    <property type="entry name" value="NUCLEOTIDYLTRANSFERASE"/>
    <property type="match status" value="1"/>
</dbReference>
<keyword evidence="3" id="KW-1185">Reference proteome</keyword>
<reference evidence="2" key="1">
    <citation type="journal article" date="2015" name="PeerJ">
        <title>First genomic representation of candidate bacterial phylum KSB3 points to enhanced environmental sensing as a trigger of wastewater bulking.</title>
        <authorList>
            <person name="Sekiguchi Y."/>
            <person name="Ohashi A."/>
            <person name="Parks D.H."/>
            <person name="Yamauchi T."/>
            <person name="Tyson G.W."/>
            <person name="Hugenholtz P."/>
        </authorList>
    </citation>
    <scope>NUCLEOTIDE SEQUENCE [LARGE SCALE GENOMIC DNA]</scope>
</reference>
<protein>
    <recommendedName>
        <fullName evidence="1">Polymerase nucleotidyl transferase domain-containing protein</fullName>
    </recommendedName>
</protein>
<dbReference type="eggNOG" id="COG1708">
    <property type="taxonomic scope" value="Bacteria"/>
</dbReference>
<dbReference type="Pfam" id="PF01909">
    <property type="entry name" value="NTP_transf_2"/>
    <property type="match status" value="1"/>
</dbReference>
<dbReference type="PANTHER" id="PTHR37030">
    <property type="entry name" value="NUCLEOTIDYLTRANSFERASE"/>
    <property type="match status" value="1"/>
</dbReference>
<dbReference type="AlphaFoldDB" id="A0A081BW85"/>
<evidence type="ECO:0000259" key="1">
    <source>
        <dbReference type="Pfam" id="PF01909"/>
    </source>
</evidence>
<sequence>MKLEESLKQEILERLKPLQPEKVILFGSYAYGEPNKDSDVDVLVVTADDFIPQNFAQNMEIKLKVDRCLDGLRDRFPVDVIVHTKPMHARFVALQSAFAREILRKGIPLL</sequence>
<evidence type="ECO:0000313" key="2">
    <source>
        <dbReference type="EMBL" id="GAK56590.1"/>
    </source>
</evidence>
<proteinExistence type="predicted"/>
<dbReference type="SUPFAM" id="SSF81301">
    <property type="entry name" value="Nucleotidyltransferase"/>
    <property type="match status" value="1"/>
</dbReference>
<dbReference type="HOGENOM" id="CLU_130257_9_5_0"/>
<name>A0A081BW85_VECG1</name>
<dbReference type="InterPro" id="IPR002934">
    <property type="entry name" value="Polymerase_NTP_transf_dom"/>
</dbReference>
<accession>A0A081BW85</accession>
<dbReference type="Gene3D" id="3.30.460.10">
    <property type="entry name" value="Beta Polymerase, domain 2"/>
    <property type="match status" value="1"/>
</dbReference>
<gene>
    <name evidence="2" type="ORF">U27_03552</name>
</gene>
<evidence type="ECO:0000313" key="3">
    <source>
        <dbReference type="Proteomes" id="UP000030661"/>
    </source>
</evidence>
<dbReference type="GO" id="GO:0016779">
    <property type="term" value="F:nucleotidyltransferase activity"/>
    <property type="evidence" value="ECO:0007669"/>
    <property type="project" value="InterPro"/>
</dbReference>